<dbReference type="GO" id="GO:0004343">
    <property type="term" value="F:glucosamine 6-phosphate N-acetyltransferase activity"/>
    <property type="evidence" value="ECO:0007669"/>
    <property type="project" value="TreeGrafter"/>
</dbReference>
<dbReference type="AlphaFoldDB" id="A0A428MXI6"/>
<dbReference type="OrthoDB" id="9796171at2"/>
<keyword evidence="3" id="KW-1185">Reference proteome</keyword>
<keyword evidence="2" id="KW-0808">Transferase</keyword>
<organism evidence="2 3">
    <name type="scientific">Salibacterium salarium</name>
    <dbReference type="NCBI Taxonomy" id="284579"/>
    <lineage>
        <taxon>Bacteria</taxon>
        <taxon>Bacillati</taxon>
        <taxon>Bacillota</taxon>
        <taxon>Bacilli</taxon>
        <taxon>Bacillales</taxon>
        <taxon>Bacillaceae</taxon>
    </lineage>
</organism>
<accession>A0A428MXI6</accession>
<dbReference type="Proteomes" id="UP000275076">
    <property type="component" value="Unassembled WGS sequence"/>
</dbReference>
<dbReference type="SUPFAM" id="SSF55729">
    <property type="entry name" value="Acyl-CoA N-acyltransferases (Nat)"/>
    <property type="match status" value="1"/>
</dbReference>
<feature type="domain" description="N-acetyltransferase" evidence="1">
    <location>
        <begin position="1"/>
        <end position="142"/>
    </location>
</feature>
<proteinExistence type="predicted"/>
<name>A0A428MXI6_9BACI</name>
<sequence>MVQVQEVLNQQQKNDAFYVRFEVFVKEQKVPESLEIDEHDETAIHFIAYDRNTPVGAGRLRFVNDYGKVERICVIGSARHTGTGQHIMQAIEEKSLHEGYRAMKLNAQFSAAGFYKKLGYTVTSDEFMDAGIPHVEMKKNIFTSTNSSL</sequence>
<protein>
    <submittedName>
        <fullName evidence="2">GNAT family N-acetyltransferase</fullName>
    </submittedName>
</protein>
<dbReference type="PROSITE" id="PS51186">
    <property type="entry name" value="GNAT"/>
    <property type="match status" value="1"/>
</dbReference>
<dbReference type="CDD" id="cd04301">
    <property type="entry name" value="NAT_SF"/>
    <property type="match status" value="1"/>
</dbReference>
<dbReference type="RefSeq" id="WP_125559745.1">
    <property type="nucleotide sequence ID" value="NZ_RBVX01000031.1"/>
</dbReference>
<dbReference type="Pfam" id="PF13673">
    <property type="entry name" value="Acetyltransf_10"/>
    <property type="match status" value="1"/>
</dbReference>
<evidence type="ECO:0000313" key="2">
    <source>
        <dbReference type="EMBL" id="RSL30806.1"/>
    </source>
</evidence>
<dbReference type="PANTHER" id="PTHR13355:SF11">
    <property type="entry name" value="GLUCOSAMINE 6-PHOSPHATE N-ACETYLTRANSFERASE"/>
    <property type="match status" value="1"/>
</dbReference>
<evidence type="ECO:0000313" key="3">
    <source>
        <dbReference type="Proteomes" id="UP000275076"/>
    </source>
</evidence>
<dbReference type="EMBL" id="RBVX01000031">
    <property type="protein sequence ID" value="RSL30806.1"/>
    <property type="molecule type" value="Genomic_DNA"/>
</dbReference>
<gene>
    <name evidence="2" type="ORF">D7Z54_23715</name>
</gene>
<reference evidence="2 3" key="1">
    <citation type="submission" date="2018-10" db="EMBL/GenBank/DDBJ databases">
        <title>Draft genome sequence of Bacillus salarius IM0101, isolated from a hypersaline soil in Inner Mongolia, China.</title>
        <authorList>
            <person name="Yamprayoonswat W."/>
            <person name="Boonvisut S."/>
            <person name="Jumpathong W."/>
            <person name="Sittihan S."/>
            <person name="Ruangsuj P."/>
            <person name="Wanthongcharoen S."/>
            <person name="Thongpramul N."/>
            <person name="Pimmason S."/>
            <person name="Yu B."/>
            <person name="Yasawong M."/>
        </authorList>
    </citation>
    <scope>NUCLEOTIDE SEQUENCE [LARGE SCALE GENOMIC DNA]</scope>
    <source>
        <strain evidence="2 3">IM0101</strain>
    </source>
</reference>
<comment type="caution">
    <text evidence="2">The sequence shown here is derived from an EMBL/GenBank/DDBJ whole genome shotgun (WGS) entry which is preliminary data.</text>
</comment>
<dbReference type="InterPro" id="IPR000182">
    <property type="entry name" value="GNAT_dom"/>
</dbReference>
<dbReference type="InterPro" id="IPR039143">
    <property type="entry name" value="GNPNAT1-like"/>
</dbReference>
<evidence type="ECO:0000259" key="1">
    <source>
        <dbReference type="PROSITE" id="PS51186"/>
    </source>
</evidence>
<dbReference type="PANTHER" id="PTHR13355">
    <property type="entry name" value="GLUCOSAMINE 6-PHOSPHATE N-ACETYLTRANSFERASE"/>
    <property type="match status" value="1"/>
</dbReference>
<dbReference type="Gene3D" id="3.40.630.30">
    <property type="match status" value="1"/>
</dbReference>
<dbReference type="InterPro" id="IPR016181">
    <property type="entry name" value="Acyl_CoA_acyltransferase"/>
</dbReference>